<proteinExistence type="inferred from homology"/>
<dbReference type="KEGG" id="kng:KNAG_0D03460"/>
<evidence type="ECO:0000256" key="1">
    <source>
        <dbReference type="ARBA" id="ARBA00022574"/>
    </source>
</evidence>
<dbReference type="AlphaFoldDB" id="J7RKR4"/>
<dbReference type="SMART" id="SM00320">
    <property type="entry name" value="WD40"/>
    <property type="match status" value="3"/>
</dbReference>
<dbReference type="Pfam" id="PF00400">
    <property type="entry name" value="WD40"/>
    <property type="match status" value="2"/>
</dbReference>
<dbReference type="PANTHER" id="PTHR19857:SF19">
    <property type="entry name" value="26S PROTEASOME REGULATORY SUBUNIT RPN14"/>
    <property type="match status" value="1"/>
</dbReference>
<organism evidence="6 7">
    <name type="scientific">Huiozyma naganishii (strain ATCC MYA-139 / BCRC 22969 / CBS 8797 / KCTC 17520 / NBRC 10181 / NCYC 3082 / Yp74L-3)</name>
    <name type="common">Yeast</name>
    <name type="synonym">Kazachstania naganishii</name>
    <dbReference type="NCBI Taxonomy" id="1071383"/>
    <lineage>
        <taxon>Eukaryota</taxon>
        <taxon>Fungi</taxon>
        <taxon>Dikarya</taxon>
        <taxon>Ascomycota</taxon>
        <taxon>Saccharomycotina</taxon>
        <taxon>Saccharomycetes</taxon>
        <taxon>Saccharomycetales</taxon>
        <taxon>Saccharomycetaceae</taxon>
        <taxon>Huiozyma</taxon>
    </lineage>
</organism>
<dbReference type="EMBL" id="HE978317">
    <property type="protein sequence ID" value="CCK70093.1"/>
    <property type="molecule type" value="Genomic_DNA"/>
</dbReference>
<dbReference type="GO" id="GO:0005829">
    <property type="term" value="C:cytosol"/>
    <property type="evidence" value="ECO:0007669"/>
    <property type="project" value="EnsemblFungi"/>
</dbReference>
<accession>J7RKR4</accession>
<evidence type="ECO:0000256" key="4">
    <source>
        <dbReference type="ARBA" id="ARBA00038321"/>
    </source>
</evidence>
<protein>
    <submittedName>
        <fullName evidence="6">Uncharacterized protein</fullName>
    </submittedName>
</protein>
<evidence type="ECO:0000313" key="7">
    <source>
        <dbReference type="Proteomes" id="UP000006310"/>
    </source>
</evidence>
<reference evidence="7" key="2">
    <citation type="submission" date="2012-08" db="EMBL/GenBank/DDBJ databases">
        <title>Genome sequence of Kazachstania naganishii.</title>
        <authorList>
            <person name="Gordon J.L."/>
            <person name="Armisen D."/>
            <person name="Proux-Wera E."/>
            <person name="OhEigeartaigh S.S."/>
            <person name="Byrne K.P."/>
            <person name="Wolfe K.H."/>
        </authorList>
    </citation>
    <scope>NUCLEOTIDE SEQUENCE [LARGE SCALE GENOMIC DNA]</scope>
    <source>
        <strain evidence="7">ATCC MYA-139 / BCRC 22969 / CBS 8797 / CCRC 22969 / KCTC 17520 / NBRC 10181 / NCYC 3082</strain>
    </source>
</reference>
<dbReference type="OMA" id="GYENGML"/>
<evidence type="ECO:0000313" key="6">
    <source>
        <dbReference type="EMBL" id="CCK70093.1"/>
    </source>
</evidence>
<sequence length="412" mass="45810">MVREIPVYHIQHDFTDCIKDVQEGKLEEDSFYINKDLTLDKIKEYRVNIRSQDDSEYDAGQGNTFQKVTPDRYRAILDGDLCSFQACSSDYSAETEDTEWTAVDAIDTPTSQYVLGDSNGNIHLYYELFNPLYKIEEAHFGDITSVKFFPSGKLILSASTDMRMKIWSLEDRFNPRTFVGHQGPITDTAIIDRGRNVLSSSKDGKLKLWECGSGKAVATMFRKENPNDAINSMSLLVDNSPGREQNNGPLEFGTLGKRALAGHSSGVVTMHDIFSKDEQLQLPNEFMCACNAVAASEGKQNSIYAGYQDGTVAEWDLRFPAKSVSSISFNKGTPINTLCATDRFLYISSEPDTSIKLDISGENGSSTSQEPATFLVSNDNKVSQFIQAPRKDSVVSVGNRGFIAAYKVYYNS</sequence>
<dbReference type="GO" id="GO:0005634">
    <property type="term" value="C:nucleus"/>
    <property type="evidence" value="ECO:0007669"/>
    <property type="project" value="EnsemblFungi"/>
</dbReference>
<evidence type="ECO:0000256" key="5">
    <source>
        <dbReference type="PROSITE-ProRule" id="PRU00221"/>
    </source>
</evidence>
<dbReference type="OrthoDB" id="10257301at2759"/>
<comment type="similarity">
    <text evidence="4">Belongs to the WD repeat PAAF1/RPN14 family.</text>
</comment>
<evidence type="ECO:0000256" key="3">
    <source>
        <dbReference type="ARBA" id="ARBA00022942"/>
    </source>
</evidence>
<name>J7RKR4_HUIN7</name>
<dbReference type="GO" id="GO:0044183">
    <property type="term" value="F:protein folding chaperone"/>
    <property type="evidence" value="ECO:0007669"/>
    <property type="project" value="EnsemblFungi"/>
</dbReference>
<dbReference type="GO" id="GO:0006511">
    <property type="term" value="P:ubiquitin-dependent protein catabolic process"/>
    <property type="evidence" value="ECO:0007669"/>
    <property type="project" value="EnsemblFungi"/>
</dbReference>
<keyword evidence="1 5" id="KW-0853">WD repeat</keyword>
<dbReference type="RefSeq" id="XP_022464339.1">
    <property type="nucleotide sequence ID" value="XM_022607777.1"/>
</dbReference>
<dbReference type="PROSITE" id="PS50082">
    <property type="entry name" value="WD_REPEATS_2"/>
    <property type="match status" value="2"/>
</dbReference>
<dbReference type="PANTHER" id="PTHR19857">
    <property type="entry name" value="MITOCHONDRIAL DIVISION PROTEIN 1-RELATED"/>
    <property type="match status" value="1"/>
</dbReference>
<feature type="repeat" description="WD" evidence="5">
    <location>
        <begin position="136"/>
        <end position="177"/>
    </location>
</feature>
<keyword evidence="2" id="KW-0677">Repeat</keyword>
<keyword evidence="3" id="KW-0647">Proteasome</keyword>
<reference evidence="6 7" key="1">
    <citation type="journal article" date="2011" name="Proc. Natl. Acad. Sci. U.S.A.">
        <title>Evolutionary erosion of yeast sex chromosomes by mating-type switching accidents.</title>
        <authorList>
            <person name="Gordon J.L."/>
            <person name="Armisen D."/>
            <person name="Proux-Wera E."/>
            <person name="Oheigeartaigh S.S."/>
            <person name="Byrne K.P."/>
            <person name="Wolfe K.H."/>
        </authorList>
    </citation>
    <scope>NUCLEOTIDE SEQUENCE [LARGE SCALE GENOMIC DNA]</scope>
    <source>
        <strain evidence="7">ATCC MYA-139 / BCRC 22969 / CBS 8797 / CCRC 22969 / KCTC 17520 / NBRC 10181 / NCYC 3082</strain>
    </source>
</reference>
<dbReference type="GeneID" id="34525782"/>
<keyword evidence="7" id="KW-1185">Reference proteome</keyword>
<dbReference type="GO" id="GO:0070682">
    <property type="term" value="P:proteasome regulatory particle assembly"/>
    <property type="evidence" value="ECO:0007669"/>
    <property type="project" value="EnsemblFungi"/>
</dbReference>
<dbReference type="GO" id="GO:0000502">
    <property type="term" value="C:proteasome complex"/>
    <property type="evidence" value="ECO:0007669"/>
    <property type="project" value="UniProtKB-KW"/>
</dbReference>
<dbReference type="InterPro" id="IPR036322">
    <property type="entry name" value="WD40_repeat_dom_sf"/>
</dbReference>
<dbReference type="SUPFAM" id="SSF50978">
    <property type="entry name" value="WD40 repeat-like"/>
    <property type="match status" value="1"/>
</dbReference>
<dbReference type="InterPro" id="IPR015943">
    <property type="entry name" value="WD40/YVTN_repeat-like_dom_sf"/>
</dbReference>
<dbReference type="HOGENOM" id="CLU_037051_3_1_1"/>
<dbReference type="STRING" id="1071383.J7RKR4"/>
<dbReference type="InterPro" id="IPR051179">
    <property type="entry name" value="WD_repeat_multifunction"/>
</dbReference>
<evidence type="ECO:0000256" key="2">
    <source>
        <dbReference type="ARBA" id="ARBA00022737"/>
    </source>
</evidence>
<dbReference type="InterPro" id="IPR001680">
    <property type="entry name" value="WD40_rpt"/>
</dbReference>
<gene>
    <name evidence="6" type="primary">KNAG0D03460</name>
    <name evidence="6" type="ordered locus">KNAG_0D03460</name>
</gene>
<dbReference type="PROSITE" id="PS50294">
    <property type="entry name" value="WD_REPEATS_REGION"/>
    <property type="match status" value="2"/>
</dbReference>
<feature type="repeat" description="WD" evidence="5">
    <location>
        <begin position="178"/>
        <end position="219"/>
    </location>
</feature>
<dbReference type="Gene3D" id="2.130.10.10">
    <property type="entry name" value="YVTN repeat-like/Quinoprotein amine dehydrogenase"/>
    <property type="match status" value="2"/>
</dbReference>
<dbReference type="eggNOG" id="KOG0266">
    <property type="taxonomic scope" value="Eukaryota"/>
</dbReference>
<dbReference type="Proteomes" id="UP000006310">
    <property type="component" value="Chromosome 4"/>
</dbReference>